<evidence type="ECO:0000313" key="2">
    <source>
        <dbReference type="Proteomes" id="UP000005239"/>
    </source>
</evidence>
<gene>
    <name evidence="1" type="primary">WBGene00093337</name>
</gene>
<accession>A0A8R1U3W2</accession>
<keyword evidence="2" id="KW-1185">Reference proteome</keyword>
<accession>A0A2A6CP85</accession>
<dbReference type="AlphaFoldDB" id="A0A2A6CP85"/>
<sequence>MHRIMVILELINSLASSSFDDDHFDCNALSHFLSQPMLILPLEWAPLMGEITELVMTSIERFHEKKSSLESDSRST</sequence>
<protein>
    <submittedName>
        <fullName evidence="1">Uncharacterized protein</fullName>
    </submittedName>
</protein>
<proteinExistence type="predicted"/>
<evidence type="ECO:0000313" key="1">
    <source>
        <dbReference type="EnsemblMetazoa" id="PPA03783.1"/>
    </source>
</evidence>
<dbReference type="Proteomes" id="UP000005239">
    <property type="component" value="Unassembled WGS sequence"/>
</dbReference>
<organism evidence="1 2">
    <name type="scientific">Pristionchus pacificus</name>
    <name type="common">Parasitic nematode worm</name>
    <dbReference type="NCBI Taxonomy" id="54126"/>
    <lineage>
        <taxon>Eukaryota</taxon>
        <taxon>Metazoa</taxon>
        <taxon>Ecdysozoa</taxon>
        <taxon>Nematoda</taxon>
        <taxon>Chromadorea</taxon>
        <taxon>Rhabditida</taxon>
        <taxon>Rhabditina</taxon>
        <taxon>Diplogasteromorpha</taxon>
        <taxon>Diplogasteroidea</taxon>
        <taxon>Neodiplogasteridae</taxon>
        <taxon>Pristionchus</taxon>
    </lineage>
</organism>
<reference evidence="1" key="2">
    <citation type="submission" date="2022-06" db="UniProtKB">
        <authorList>
            <consortium name="EnsemblMetazoa"/>
        </authorList>
    </citation>
    <scope>IDENTIFICATION</scope>
    <source>
        <strain evidence="1">PS312</strain>
    </source>
</reference>
<dbReference type="EnsemblMetazoa" id="PPA03783.1">
    <property type="protein sequence ID" value="PPA03783.1"/>
    <property type="gene ID" value="WBGene00093337"/>
</dbReference>
<name>A0A2A6CP85_PRIPA</name>
<reference evidence="2" key="1">
    <citation type="journal article" date="2008" name="Nat. Genet.">
        <title>The Pristionchus pacificus genome provides a unique perspective on nematode lifestyle and parasitism.</title>
        <authorList>
            <person name="Dieterich C."/>
            <person name="Clifton S.W."/>
            <person name="Schuster L.N."/>
            <person name="Chinwalla A."/>
            <person name="Delehaunty K."/>
            <person name="Dinkelacker I."/>
            <person name="Fulton L."/>
            <person name="Fulton R."/>
            <person name="Godfrey J."/>
            <person name="Minx P."/>
            <person name="Mitreva M."/>
            <person name="Roeseler W."/>
            <person name="Tian H."/>
            <person name="Witte H."/>
            <person name="Yang S.P."/>
            <person name="Wilson R.K."/>
            <person name="Sommer R.J."/>
        </authorList>
    </citation>
    <scope>NUCLEOTIDE SEQUENCE [LARGE SCALE GENOMIC DNA]</scope>
    <source>
        <strain evidence="2">PS312</strain>
    </source>
</reference>